<keyword evidence="4" id="KW-0028">Amino-acid biosynthesis</keyword>
<evidence type="ECO:0000256" key="8">
    <source>
        <dbReference type="ARBA" id="ARBA00023027"/>
    </source>
</evidence>
<dbReference type="InterPro" id="IPR003171">
    <property type="entry name" value="Mehydrof_redctse-like"/>
</dbReference>
<dbReference type="HOGENOM" id="CLU_025841_0_0_6"/>
<evidence type="ECO:0000256" key="3">
    <source>
        <dbReference type="ARBA" id="ARBA00006743"/>
    </source>
</evidence>
<gene>
    <name evidence="13" type="ORF">Thi970DRAFT_01623</name>
</gene>
<dbReference type="CDD" id="cd00537">
    <property type="entry name" value="MTHFR"/>
    <property type="match status" value="1"/>
</dbReference>
<evidence type="ECO:0000313" key="14">
    <source>
        <dbReference type="Proteomes" id="UP000002964"/>
    </source>
</evidence>
<dbReference type="EMBL" id="JH603169">
    <property type="protein sequence ID" value="EIC21416.1"/>
    <property type="molecule type" value="Genomic_DNA"/>
</dbReference>
<evidence type="ECO:0000256" key="12">
    <source>
        <dbReference type="RuleBase" id="RU003862"/>
    </source>
</evidence>
<keyword evidence="7 12" id="KW-0560">Oxidoreductase</keyword>
<reference evidence="14" key="1">
    <citation type="submission" date="2011-06" db="EMBL/GenBank/DDBJ databases">
        <authorList>
            <consortium name="US DOE Joint Genome Institute (JGI-PGF)"/>
            <person name="Lucas S."/>
            <person name="Han J."/>
            <person name="Lapidus A."/>
            <person name="Cheng J.-F."/>
            <person name="Goodwin L."/>
            <person name="Pitluck S."/>
            <person name="Peters L."/>
            <person name="Land M.L."/>
            <person name="Hauser L."/>
            <person name="Vogl K."/>
            <person name="Liu Z."/>
            <person name="Overmann J."/>
            <person name="Frigaard N.-U."/>
            <person name="Bryant D.A."/>
            <person name="Woyke T.J."/>
        </authorList>
    </citation>
    <scope>NUCLEOTIDE SEQUENCE [LARGE SCALE GENOMIC DNA]</scope>
    <source>
        <strain evidence="14">970</strain>
    </source>
</reference>
<evidence type="ECO:0000256" key="11">
    <source>
        <dbReference type="ARBA" id="ARBA00048628"/>
    </source>
</evidence>
<evidence type="ECO:0000256" key="9">
    <source>
        <dbReference type="ARBA" id="ARBA00023167"/>
    </source>
</evidence>
<keyword evidence="14" id="KW-1185">Reference proteome</keyword>
<dbReference type="AlphaFoldDB" id="H8Z1A1"/>
<dbReference type="GO" id="GO:0035999">
    <property type="term" value="P:tetrahydrofolate interconversion"/>
    <property type="evidence" value="ECO:0007669"/>
    <property type="project" value="UniProtKB-UniPathway"/>
</dbReference>
<dbReference type="SUPFAM" id="SSF51730">
    <property type="entry name" value="FAD-linked oxidoreductase"/>
    <property type="match status" value="1"/>
</dbReference>
<dbReference type="Gene3D" id="3.20.20.220">
    <property type="match status" value="1"/>
</dbReference>
<dbReference type="Proteomes" id="UP000002964">
    <property type="component" value="Unassembled WGS sequence"/>
</dbReference>
<evidence type="ECO:0000256" key="2">
    <source>
        <dbReference type="ARBA" id="ARBA00004777"/>
    </source>
</evidence>
<dbReference type="NCBIfam" id="TIGR00676">
    <property type="entry name" value="fadh2"/>
    <property type="match status" value="1"/>
</dbReference>
<comment type="pathway">
    <text evidence="2 12">One-carbon metabolism; tetrahydrofolate interconversion.</text>
</comment>
<dbReference type="PANTHER" id="PTHR45754">
    <property type="entry name" value="METHYLENETETRAHYDROFOLATE REDUCTASE"/>
    <property type="match status" value="1"/>
</dbReference>
<accession>H8Z1A1</accession>
<keyword evidence="5 12" id="KW-0285">Flavoprotein</keyword>
<dbReference type="GO" id="GO:0071949">
    <property type="term" value="F:FAD binding"/>
    <property type="evidence" value="ECO:0007669"/>
    <property type="project" value="TreeGrafter"/>
</dbReference>
<dbReference type="InterPro" id="IPR029041">
    <property type="entry name" value="FAD-linked_oxidoreductase-like"/>
</dbReference>
<dbReference type="STRING" id="631362.Thi970DRAFT_01623"/>
<comment type="catalytic activity">
    <reaction evidence="11">
        <text>(6S)-5-methyl-5,6,7,8-tetrahydrofolate + NAD(+) = (6R)-5,10-methylene-5,6,7,8-tetrahydrofolate + NADH + H(+)</text>
        <dbReference type="Rhea" id="RHEA:19821"/>
        <dbReference type="ChEBI" id="CHEBI:15378"/>
        <dbReference type="ChEBI" id="CHEBI:15636"/>
        <dbReference type="ChEBI" id="CHEBI:18608"/>
        <dbReference type="ChEBI" id="CHEBI:57540"/>
        <dbReference type="ChEBI" id="CHEBI:57945"/>
        <dbReference type="EC" id="1.5.1.54"/>
    </reaction>
    <physiologicalReaction direction="right-to-left" evidence="11">
        <dbReference type="Rhea" id="RHEA:19823"/>
    </physiologicalReaction>
</comment>
<keyword evidence="9" id="KW-0486">Methionine biosynthesis</keyword>
<comment type="cofactor">
    <cofactor evidence="1 12">
        <name>FAD</name>
        <dbReference type="ChEBI" id="CHEBI:57692"/>
    </cofactor>
</comment>
<dbReference type="OrthoDB" id="9812555at2"/>
<dbReference type="PANTHER" id="PTHR45754:SF3">
    <property type="entry name" value="METHYLENETETRAHYDROFOLATE REDUCTASE (NADPH)"/>
    <property type="match status" value="1"/>
</dbReference>
<evidence type="ECO:0000256" key="1">
    <source>
        <dbReference type="ARBA" id="ARBA00001974"/>
    </source>
</evidence>
<evidence type="ECO:0000256" key="6">
    <source>
        <dbReference type="ARBA" id="ARBA00022827"/>
    </source>
</evidence>
<dbReference type="GO" id="GO:0005829">
    <property type="term" value="C:cytosol"/>
    <property type="evidence" value="ECO:0007669"/>
    <property type="project" value="InterPro"/>
</dbReference>
<protein>
    <recommendedName>
        <fullName evidence="12">Methylenetetrahydrofolate reductase</fullName>
        <ecNumber evidence="12">1.5.1.54</ecNumber>
    </recommendedName>
</protein>
<evidence type="ECO:0000313" key="13">
    <source>
        <dbReference type="EMBL" id="EIC21416.1"/>
    </source>
</evidence>
<name>H8Z1A1_9GAMM</name>
<dbReference type="GO" id="GO:0009086">
    <property type="term" value="P:methionine biosynthetic process"/>
    <property type="evidence" value="ECO:0007669"/>
    <property type="project" value="UniProtKB-KW"/>
</dbReference>
<keyword evidence="8" id="KW-0520">NAD</keyword>
<sequence>MTKHLQDTLSFEVFPPKTDEGMTKLKRAVTQLNQLKPLYFSCTYGAGGSTRERTFETVSWLREQGIETAPHLACIGSGKEEIRDIVEHYSQQGITRLVALRGDLPSGMGRPDRGTFRYASELVAYLREAYGQQFSIEVAAYPEFHPQAASASADLEHFKHKVACGADTAITQYFYNADAYFAFVDACEKQGIAVPIIPGIMPITNYSQLARFSDACGAEIPRWIRRRLEAFGEDREAIRAFGHDVVLKLCERLVAGGAPGLHFYTMNQAKPILALCTDLGVTPKLAGDAAAD</sequence>
<dbReference type="EC" id="1.5.1.54" evidence="12"/>
<proteinExistence type="inferred from homology"/>
<dbReference type="InterPro" id="IPR004620">
    <property type="entry name" value="MTHF_reductase_bac"/>
</dbReference>
<dbReference type="UniPathway" id="UPA00193"/>
<evidence type="ECO:0000256" key="7">
    <source>
        <dbReference type="ARBA" id="ARBA00023002"/>
    </source>
</evidence>
<evidence type="ECO:0000256" key="4">
    <source>
        <dbReference type="ARBA" id="ARBA00022605"/>
    </source>
</evidence>
<comment type="pathway">
    <text evidence="10">Amino-acid biosynthesis; L-methionine biosynthesis via de novo pathway.</text>
</comment>
<dbReference type="GO" id="GO:0106312">
    <property type="term" value="F:methylenetetrahydrofolate reductase (NADH) activity"/>
    <property type="evidence" value="ECO:0007669"/>
    <property type="project" value="UniProtKB-EC"/>
</dbReference>
<keyword evidence="6 12" id="KW-0274">FAD</keyword>
<evidence type="ECO:0000256" key="10">
    <source>
        <dbReference type="ARBA" id="ARBA00034478"/>
    </source>
</evidence>
<dbReference type="eggNOG" id="COG0685">
    <property type="taxonomic scope" value="Bacteria"/>
</dbReference>
<evidence type="ECO:0000256" key="5">
    <source>
        <dbReference type="ARBA" id="ARBA00022630"/>
    </source>
</evidence>
<dbReference type="RefSeq" id="WP_009148001.1">
    <property type="nucleotide sequence ID" value="NZ_CP121471.1"/>
</dbReference>
<dbReference type="Pfam" id="PF02219">
    <property type="entry name" value="MTHFR"/>
    <property type="match status" value="1"/>
</dbReference>
<organism evidence="13 14">
    <name type="scientific">Thiorhodovibrio frisius</name>
    <dbReference type="NCBI Taxonomy" id="631362"/>
    <lineage>
        <taxon>Bacteria</taxon>
        <taxon>Pseudomonadati</taxon>
        <taxon>Pseudomonadota</taxon>
        <taxon>Gammaproteobacteria</taxon>
        <taxon>Chromatiales</taxon>
        <taxon>Chromatiaceae</taxon>
        <taxon>Thiorhodovibrio</taxon>
    </lineage>
</organism>
<comment type="similarity">
    <text evidence="3 12">Belongs to the methylenetetrahydrofolate reductase family.</text>
</comment>
<reference evidence="13 14" key="2">
    <citation type="submission" date="2011-11" db="EMBL/GenBank/DDBJ databases">
        <authorList>
            <consortium name="US DOE Joint Genome Institute"/>
            <person name="Lucas S."/>
            <person name="Han J."/>
            <person name="Lapidus A."/>
            <person name="Cheng J.-F."/>
            <person name="Goodwin L."/>
            <person name="Pitluck S."/>
            <person name="Peters L."/>
            <person name="Ovchinnikova G."/>
            <person name="Zhang X."/>
            <person name="Detter J.C."/>
            <person name="Han C."/>
            <person name="Tapia R."/>
            <person name="Land M."/>
            <person name="Hauser L."/>
            <person name="Kyrpides N."/>
            <person name="Ivanova N."/>
            <person name="Pagani I."/>
            <person name="Vogl K."/>
            <person name="Liu Z."/>
            <person name="Overmann J."/>
            <person name="Frigaard N.-U."/>
            <person name="Bryant D."/>
            <person name="Woyke T."/>
        </authorList>
    </citation>
    <scope>NUCLEOTIDE SEQUENCE [LARGE SCALE GENOMIC DNA]</scope>
    <source>
        <strain evidence="13 14">970</strain>
    </source>
</reference>